<organism evidence="2 3">
    <name type="scientific">Aquarana catesbeiana</name>
    <name type="common">American bullfrog</name>
    <name type="synonym">Rana catesbeiana</name>
    <dbReference type="NCBI Taxonomy" id="8400"/>
    <lineage>
        <taxon>Eukaryota</taxon>
        <taxon>Metazoa</taxon>
        <taxon>Chordata</taxon>
        <taxon>Craniata</taxon>
        <taxon>Vertebrata</taxon>
        <taxon>Euteleostomi</taxon>
        <taxon>Amphibia</taxon>
        <taxon>Batrachia</taxon>
        <taxon>Anura</taxon>
        <taxon>Neobatrachia</taxon>
        <taxon>Ranoidea</taxon>
        <taxon>Ranidae</taxon>
        <taxon>Aquarana</taxon>
    </lineage>
</organism>
<gene>
    <name evidence="2" type="ORF">AB205_0166230</name>
</gene>
<dbReference type="Proteomes" id="UP000228934">
    <property type="component" value="Unassembled WGS sequence"/>
</dbReference>
<name>A0A2G9S0D1_AQUCT</name>
<proteinExistence type="predicted"/>
<accession>A0A2G9S0D1</accession>
<reference evidence="3" key="1">
    <citation type="journal article" date="2017" name="Nat. Commun.">
        <title>The North American bullfrog draft genome provides insight into hormonal regulation of long noncoding RNA.</title>
        <authorList>
            <person name="Hammond S.A."/>
            <person name="Warren R.L."/>
            <person name="Vandervalk B.P."/>
            <person name="Kucuk E."/>
            <person name="Khan H."/>
            <person name="Gibb E.A."/>
            <person name="Pandoh P."/>
            <person name="Kirk H."/>
            <person name="Zhao Y."/>
            <person name="Jones M."/>
            <person name="Mungall A.J."/>
            <person name="Coope R."/>
            <person name="Pleasance S."/>
            <person name="Moore R.A."/>
            <person name="Holt R.A."/>
            <person name="Round J.M."/>
            <person name="Ohora S."/>
            <person name="Walle B.V."/>
            <person name="Veldhoen N."/>
            <person name="Helbing C.C."/>
            <person name="Birol I."/>
        </authorList>
    </citation>
    <scope>NUCLEOTIDE SEQUENCE [LARGE SCALE GENOMIC DNA]</scope>
</reference>
<dbReference type="AlphaFoldDB" id="A0A2G9S0D1"/>
<feature type="compositionally biased region" description="Basic and acidic residues" evidence="1">
    <location>
        <begin position="37"/>
        <end position="60"/>
    </location>
</feature>
<dbReference type="EMBL" id="KV929053">
    <property type="protein sequence ID" value="PIO32933.1"/>
    <property type="molecule type" value="Genomic_DNA"/>
</dbReference>
<evidence type="ECO:0000313" key="3">
    <source>
        <dbReference type="Proteomes" id="UP000228934"/>
    </source>
</evidence>
<protein>
    <submittedName>
        <fullName evidence="2">Uncharacterized protein</fullName>
    </submittedName>
</protein>
<evidence type="ECO:0000256" key="1">
    <source>
        <dbReference type="SAM" id="MobiDB-lite"/>
    </source>
</evidence>
<feature type="region of interest" description="Disordered" evidence="1">
    <location>
        <begin position="37"/>
        <end position="65"/>
    </location>
</feature>
<keyword evidence="3" id="KW-1185">Reference proteome</keyword>
<sequence>MYPTYKQCFIFIDLPSNICVLSIPFFFYIREKRLGGHPSSEETRDPPSLEEGEIHPRQTEQEEEDVMEIGTTTGDRDVDVDPDPFTSESAQILIGEIMGCNRDLENIKKTSMMFFKKIRTSLMFWGEFKTPPNPFVLWCATILKFFVKLEKRQILKRHTVCQHVLSAITGDQWTRFEGATPSSIIK</sequence>
<evidence type="ECO:0000313" key="2">
    <source>
        <dbReference type="EMBL" id="PIO32933.1"/>
    </source>
</evidence>